<sequence length="120" mass="13676">MIEQNSLYRDLDGYDENAWHLMLFDQQALIGYARLVPPERPGDVVKLGRLVVAKNYRKQGVAQQMMKTLIQFSSKDFPNSDITLSAQIHLTEFYSGLGFKVRGESYDDGGIEHVDMFKTA</sequence>
<gene>
    <name evidence="2" type="ORF">NAF29_05930</name>
</gene>
<dbReference type="RefSeq" id="WP_251260574.1">
    <property type="nucleotide sequence ID" value="NZ_JAMQGP010000002.1"/>
</dbReference>
<evidence type="ECO:0000259" key="1">
    <source>
        <dbReference type="PROSITE" id="PS51186"/>
    </source>
</evidence>
<dbReference type="PROSITE" id="PS51186">
    <property type="entry name" value="GNAT"/>
    <property type="match status" value="1"/>
</dbReference>
<evidence type="ECO:0000313" key="2">
    <source>
        <dbReference type="EMBL" id="MCM2679215.1"/>
    </source>
</evidence>
<comment type="caution">
    <text evidence="2">The sequence shown here is derived from an EMBL/GenBank/DDBJ whole genome shotgun (WGS) entry which is preliminary data.</text>
</comment>
<accession>A0AA41W5G3</accession>
<organism evidence="2 3">
    <name type="scientific">Echinimonas agarilytica</name>
    <dbReference type="NCBI Taxonomy" id="1215918"/>
    <lineage>
        <taxon>Bacteria</taxon>
        <taxon>Pseudomonadati</taxon>
        <taxon>Pseudomonadota</taxon>
        <taxon>Gammaproteobacteria</taxon>
        <taxon>Alteromonadales</taxon>
        <taxon>Echinimonadaceae</taxon>
        <taxon>Echinimonas</taxon>
    </lineage>
</organism>
<dbReference type="EMBL" id="JAMQGP010000002">
    <property type="protein sequence ID" value="MCM2679215.1"/>
    <property type="molecule type" value="Genomic_DNA"/>
</dbReference>
<feature type="domain" description="N-acetyltransferase" evidence="1">
    <location>
        <begin position="1"/>
        <end position="120"/>
    </location>
</feature>
<reference evidence="2 3" key="1">
    <citation type="journal article" date="2013" name="Antonie Van Leeuwenhoek">
        <title>Echinimonas agarilytica gen. nov., sp. nov., a new gammaproteobacterium isolated from the sea urchin Strongylocentrotus intermedius.</title>
        <authorList>
            <person name="Nedashkovskaya O.I."/>
            <person name="Stenkova A.M."/>
            <person name="Zhukova N.V."/>
            <person name="Van Trappen S."/>
            <person name="Lee J.S."/>
            <person name="Kim S.B."/>
        </authorList>
    </citation>
    <scope>NUCLEOTIDE SEQUENCE [LARGE SCALE GENOMIC DNA]</scope>
    <source>
        <strain evidence="2 3">KMM 6351</strain>
    </source>
</reference>
<dbReference type="EC" id="2.3.1.-" evidence="2"/>
<dbReference type="AlphaFoldDB" id="A0AA41W5G3"/>
<dbReference type="Gene3D" id="3.40.630.30">
    <property type="match status" value="1"/>
</dbReference>
<dbReference type="GO" id="GO:0016747">
    <property type="term" value="F:acyltransferase activity, transferring groups other than amino-acyl groups"/>
    <property type="evidence" value="ECO:0007669"/>
    <property type="project" value="InterPro"/>
</dbReference>
<proteinExistence type="predicted"/>
<name>A0AA41W5G3_9GAMM</name>
<dbReference type="InterPro" id="IPR016181">
    <property type="entry name" value="Acyl_CoA_acyltransferase"/>
</dbReference>
<dbReference type="Pfam" id="PF13673">
    <property type="entry name" value="Acetyltransf_10"/>
    <property type="match status" value="1"/>
</dbReference>
<keyword evidence="2" id="KW-0012">Acyltransferase</keyword>
<dbReference type="Proteomes" id="UP001165393">
    <property type="component" value="Unassembled WGS sequence"/>
</dbReference>
<keyword evidence="2" id="KW-0808">Transferase</keyword>
<evidence type="ECO:0000313" key="3">
    <source>
        <dbReference type="Proteomes" id="UP001165393"/>
    </source>
</evidence>
<dbReference type="InterPro" id="IPR000182">
    <property type="entry name" value="GNAT_dom"/>
</dbReference>
<dbReference type="CDD" id="cd04301">
    <property type="entry name" value="NAT_SF"/>
    <property type="match status" value="1"/>
</dbReference>
<protein>
    <submittedName>
        <fullName evidence="2">GNAT family N-acetyltransferase</fullName>
        <ecNumber evidence="2">2.3.1.-</ecNumber>
    </submittedName>
</protein>
<keyword evidence="3" id="KW-1185">Reference proteome</keyword>
<dbReference type="SUPFAM" id="SSF55729">
    <property type="entry name" value="Acyl-CoA N-acyltransferases (Nat)"/>
    <property type="match status" value="1"/>
</dbReference>